<sequence length="50" mass="5268">MKRIIALTLLALFSAGTLSACNTVKGAGQDIQKAGEKVEDKAQDCKDGRC</sequence>
<proteinExistence type="inferred from homology"/>
<dbReference type="KEGG" id="psuw:WQ53_10770"/>
<dbReference type="GO" id="GO:0016020">
    <property type="term" value="C:membrane"/>
    <property type="evidence" value="ECO:0007669"/>
    <property type="project" value="InterPro"/>
</dbReference>
<keyword evidence="5" id="KW-0564">Palmitate</keyword>
<dbReference type="PROSITE" id="PS51257">
    <property type="entry name" value="PROKAR_LIPOPROTEIN"/>
    <property type="match status" value="1"/>
</dbReference>
<keyword evidence="3 7" id="KW-0732">Signal</keyword>
<reference evidence="8 9" key="1">
    <citation type="journal article" date="2015" name="Genome Announc.">
        <title>Complete Genome Sequence of Pseudoxanthomonas suwonensis Strain J1, a Cellulose-Degrading Bacterium Isolated from Leaf- and Wood-Enriched Soil.</title>
        <authorList>
            <person name="Hou L."/>
            <person name="Jiang J."/>
            <person name="Xu Z."/>
            <person name="Zhou Y."/>
            <person name="Leung F.C."/>
        </authorList>
    </citation>
    <scope>NUCLEOTIDE SEQUENCE [LARGE SCALE GENOMIC DNA]</scope>
    <source>
        <strain evidence="8 9">J1</strain>
    </source>
</reference>
<evidence type="ECO:0000313" key="8">
    <source>
        <dbReference type="EMBL" id="AKC87153.1"/>
    </source>
</evidence>
<evidence type="ECO:0000256" key="1">
    <source>
        <dbReference type="ARBA" id="ARBA00010296"/>
    </source>
</evidence>
<name>A0A0E3Z249_9GAMM</name>
<dbReference type="Proteomes" id="UP000033067">
    <property type="component" value="Chromosome"/>
</dbReference>
<keyword evidence="9" id="KW-1185">Reference proteome</keyword>
<evidence type="ECO:0000256" key="7">
    <source>
        <dbReference type="SAM" id="SignalP"/>
    </source>
</evidence>
<dbReference type="InterPro" id="IPR012556">
    <property type="entry name" value="Entericidin"/>
</dbReference>
<dbReference type="AlphaFoldDB" id="A0A0E3Z249"/>
<keyword evidence="4" id="KW-0472">Membrane</keyword>
<feature type="chain" id="PRO_5002416183" evidence="7">
    <location>
        <begin position="21"/>
        <end position="50"/>
    </location>
</feature>
<dbReference type="RefSeq" id="WP_052632204.1">
    <property type="nucleotide sequence ID" value="NZ_CP011144.1"/>
</dbReference>
<dbReference type="GO" id="GO:0009636">
    <property type="term" value="P:response to toxic substance"/>
    <property type="evidence" value="ECO:0007669"/>
    <property type="project" value="InterPro"/>
</dbReference>
<gene>
    <name evidence="8" type="ORF">WQ53_10770</name>
</gene>
<dbReference type="EMBL" id="CP011144">
    <property type="protein sequence ID" value="AKC87153.1"/>
    <property type="molecule type" value="Genomic_DNA"/>
</dbReference>
<dbReference type="OrthoDB" id="9181810at2"/>
<evidence type="ECO:0000256" key="6">
    <source>
        <dbReference type="ARBA" id="ARBA00023288"/>
    </source>
</evidence>
<evidence type="ECO:0000256" key="4">
    <source>
        <dbReference type="ARBA" id="ARBA00023136"/>
    </source>
</evidence>
<dbReference type="PATRIC" id="fig|314722.6.peg.2321"/>
<dbReference type="Pfam" id="PF08085">
    <property type="entry name" value="Entericidin"/>
    <property type="match status" value="1"/>
</dbReference>
<keyword evidence="2" id="KW-1003">Cell membrane</keyword>
<organism evidence="8 9">
    <name type="scientific">Pseudoxanthomonas suwonensis</name>
    <dbReference type="NCBI Taxonomy" id="314722"/>
    <lineage>
        <taxon>Bacteria</taxon>
        <taxon>Pseudomonadati</taxon>
        <taxon>Pseudomonadota</taxon>
        <taxon>Gammaproteobacteria</taxon>
        <taxon>Lysobacterales</taxon>
        <taxon>Lysobacteraceae</taxon>
        <taxon>Pseudoxanthomonas</taxon>
    </lineage>
</organism>
<evidence type="ECO:0000256" key="3">
    <source>
        <dbReference type="ARBA" id="ARBA00022729"/>
    </source>
</evidence>
<comment type="similarity">
    <text evidence="1">Belongs to the EcnA/EcnB lipoprotein family.</text>
</comment>
<accession>A0A0E3Z249</accession>
<feature type="signal peptide" evidence="7">
    <location>
        <begin position="1"/>
        <end position="20"/>
    </location>
</feature>
<evidence type="ECO:0000256" key="2">
    <source>
        <dbReference type="ARBA" id="ARBA00022475"/>
    </source>
</evidence>
<evidence type="ECO:0000313" key="9">
    <source>
        <dbReference type="Proteomes" id="UP000033067"/>
    </source>
</evidence>
<keyword evidence="6" id="KW-0449">Lipoprotein</keyword>
<evidence type="ECO:0000256" key="5">
    <source>
        <dbReference type="ARBA" id="ARBA00023139"/>
    </source>
</evidence>
<protein>
    <submittedName>
        <fullName evidence="8">Entericidin</fullName>
    </submittedName>
</protein>